<dbReference type="CDD" id="cd14066">
    <property type="entry name" value="STKc_IRAK"/>
    <property type="match status" value="1"/>
</dbReference>
<keyword evidence="3" id="KW-0808">Transferase</keyword>
<dbReference type="OMA" id="WWINQNG"/>
<keyword evidence="7" id="KW-0418">Kinase</keyword>
<feature type="binding site" evidence="12">
    <location>
        <position position="555"/>
    </location>
    <ligand>
        <name>ATP</name>
        <dbReference type="ChEBI" id="CHEBI:30616"/>
    </ligand>
</feature>
<evidence type="ECO:0000256" key="7">
    <source>
        <dbReference type="ARBA" id="ARBA00022777"/>
    </source>
</evidence>
<accession>A0A7N2LJY9</accession>
<evidence type="ECO:0000256" key="14">
    <source>
        <dbReference type="SAM" id="SignalP"/>
    </source>
</evidence>
<dbReference type="InterPro" id="IPR000719">
    <property type="entry name" value="Prot_kinase_dom"/>
</dbReference>
<keyword evidence="11" id="KW-0325">Glycoprotein</keyword>
<dbReference type="InParanoid" id="A0A7N2LJY9"/>
<dbReference type="FunFam" id="3.30.200.20:FF:000645">
    <property type="entry name" value="Receptor-like protein kinase FERONIA"/>
    <property type="match status" value="1"/>
</dbReference>
<evidence type="ECO:0000256" key="1">
    <source>
        <dbReference type="ARBA" id="ARBA00004479"/>
    </source>
</evidence>
<keyword evidence="5 14" id="KW-0732">Signal</keyword>
<dbReference type="PROSITE" id="PS00107">
    <property type="entry name" value="PROTEIN_KINASE_ATP"/>
    <property type="match status" value="1"/>
</dbReference>
<evidence type="ECO:0000256" key="13">
    <source>
        <dbReference type="SAM" id="Phobius"/>
    </source>
</evidence>
<feature type="transmembrane region" description="Helical" evidence="13">
    <location>
        <begin position="445"/>
        <end position="468"/>
    </location>
</feature>
<dbReference type="Proteomes" id="UP000594261">
    <property type="component" value="Chromosome 4"/>
</dbReference>
<name>A0A7N2LJY9_QUELO</name>
<keyword evidence="10 13" id="KW-0472">Membrane</keyword>
<dbReference type="InterPro" id="IPR017441">
    <property type="entry name" value="Protein_kinase_ATP_BS"/>
</dbReference>
<dbReference type="GO" id="GO:0010038">
    <property type="term" value="P:response to metal ion"/>
    <property type="evidence" value="ECO:0007669"/>
    <property type="project" value="UniProtKB-ARBA"/>
</dbReference>
<dbReference type="EnsemblPlants" id="QL04p069237:mrna">
    <property type="protein sequence ID" value="QL04p069237:mrna"/>
    <property type="gene ID" value="QL04p069237"/>
</dbReference>
<evidence type="ECO:0000256" key="4">
    <source>
        <dbReference type="ARBA" id="ARBA00022692"/>
    </source>
</evidence>
<dbReference type="SMART" id="SM00220">
    <property type="entry name" value="S_TKc"/>
    <property type="match status" value="1"/>
</dbReference>
<keyword evidence="17" id="KW-1185">Reference proteome</keyword>
<dbReference type="Gene3D" id="3.30.200.20">
    <property type="entry name" value="Phosphorylase Kinase, domain 1"/>
    <property type="match status" value="1"/>
</dbReference>
<dbReference type="InterPro" id="IPR011009">
    <property type="entry name" value="Kinase-like_dom_sf"/>
</dbReference>
<feature type="domain" description="Protein kinase" evidence="15">
    <location>
        <begin position="526"/>
        <end position="798"/>
    </location>
</feature>
<evidence type="ECO:0000256" key="8">
    <source>
        <dbReference type="ARBA" id="ARBA00022840"/>
    </source>
</evidence>
<dbReference type="GO" id="GO:0004674">
    <property type="term" value="F:protein serine/threonine kinase activity"/>
    <property type="evidence" value="ECO:0007669"/>
    <property type="project" value="UniProtKB-KW"/>
</dbReference>
<dbReference type="GO" id="GO:0004714">
    <property type="term" value="F:transmembrane receptor protein tyrosine kinase activity"/>
    <property type="evidence" value="ECO:0007669"/>
    <property type="project" value="InterPro"/>
</dbReference>
<dbReference type="PANTHER" id="PTHR34590:SF15">
    <property type="entry name" value="PROTEIN KINASE DOMAIN-CONTAINING PROTEIN"/>
    <property type="match status" value="1"/>
</dbReference>
<dbReference type="InterPro" id="IPR008271">
    <property type="entry name" value="Ser/Thr_kinase_AS"/>
</dbReference>
<dbReference type="OrthoDB" id="1720310at2759"/>
<evidence type="ECO:0000256" key="5">
    <source>
        <dbReference type="ARBA" id="ARBA00022729"/>
    </source>
</evidence>
<dbReference type="GeneID" id="115986656"/>
<evidence type="ECO:0000256" key="2">
    <source>
        <dbReference type="ARBA" id="ARBA00022527"/>
    </source>
</evidence>
<evidence type="ECO:0000313" key="17">
    <source>
        <dbReference type="Proteomes" id="UP000594261"/>
    </source>
</evidence>
<evidence type="ECO:0000256" key="6">
    <source>
        <dbReference type="ARBA" id="ARBA00022741"/>
    </source>
</evidence>
<organism evidence="16 17">
    <name type="scientific">Quercus lobata</name>
    <name type="common">Valley oak</name>
    <dbReference type="NCBI Taxonomy" id="97700"/>
    <lineage>
        <taxon>Eukaryota</taxon>
        <taxon>Viridiplantae</taxon>
        <taxon>Streptophyta</taxon>
        <taxon>Embryophyta</taxon>
        <taxon>Tracheophyta</taxon>
        <taxon>Spermatophyta</taxon>
        <taxon>Magnoliopsida</taxon>
        <taxon>eudicotyledons</taxon>
        <taxon>Gunneridae</taxon>
        <taxon>Pentapetalae</taxon>
        <taxon>rosids</taxon>
        <taxon>fabids</taxon>
        <taxon>Fagales</taxon>
        <taxon>Fagaceae</taxon>
        <taxon>Quercus</taxon>
    </lineage>
</organism>
<evidence type="ECO:0000256" key="10">
    <source>
        <dbReference type="ARBA" id="ARBA00023136"/>
    </source>
</evidence>
<evidence type="ECO:0000256" key="9">
    <source>
        <dbReference type="ARBA" id="ARBA00022989"/>
    </source>
</evidence>
<evidence type="ECO:0000313" key="16">
    <source>
        <dbReference type="EnsemblPlants" id="QL04p069237:mrna"/>
    </source>
</evidence>
<dbReference type="Pfam" id="PF12819">
    <property type="entry name" value="Malectin_like"/>
    <property type="match status" value="1"/>
</dbReference>
<keyword evidence="4 13" id="KW-0812">Transmembrane</keyword>
<dbReference type="Gramene" id="QL04p069237:mrna">
    <property type="protein sequence ID" value="QL04p069237:mrna"/>
    <property type="gene ID" value="QL04p069237"/>
</dbReference>
<dbReference type="GO" id="GO:0016020">
    <property type="term" value="C:membrane"/>
    <property type="evidence" value="ECO:0007669"/>
    <property type="project" value="UniProtKB-SubCell"/>
</dbReference>
<keyword evidence="6 12" id="KW-0547">Nucleotide-binding</keyword>
<protein>
    <recommendedName>
        <fullName evidence="15">Protein kinase domain-containing protein</fullName>
    </recommendedName>
</protein>
<dbReference type="Gene3D" id="2.60.120.430">
    <property type="entry name" value="Galactose-binding lectin"/>
    <property type="match status" value="2"/>
</dbReference>
<proteinExistence type="predicted"/>
<dbReference type="AlphaFoldDB" id="A0A7N2LJY9"/>
<dbReference type="FunFam" id="2.60.120.430:FF:000007">
    <property type="entry name" value="FERONIA receptor-like kinase"/>
    <property type="match status" value="1"/>
</dbReference>
<dbReference type="PANTHER" id="PTHR34590">
    <property type="entry name" value="OS03G0124300 PROTEIN-RELATED"/>
    <property type="match status" value="1"/>
</dbReference>
<evidence type="ECO:0000256" key="11">
    <source>
        <dbReference type="ARBA" id="ARBA00023180"/>
    </source>
</evidence>
<dbReference type="InterPro" id="IPR045272">
    <property type="entry name" value="ANXUR1/2-like"/>
</dbReference>
<dbReference type="KEGG" id="qlo:115986656"/>
<dbReference type="FunFam" id="1.10.510.10:FF:000252">
    <property type="entry name" value="Receptor-like protein kinase FERONIA"/>
    <property type="match status" value="1"/>
</dbReference>
<dbReference type="PROSITE" id="PS50011">
    <property type="entry name" value="PROTEIN_KINASE_DOM"/>
    <property type="match status" value="1"/>
</dbReference>
<gene>
    <name evidence="16" type="primary">LOC115986656</name>
</gene>
<sequence>MKNHSMLTHFFFIFFLSFFLLHHITVATSTPPYIAVDNITLDCGSFDNSKATDERDWIGDMGSKYGPMEQNNESYSSEAQRQASSVESIPYSTARLSYSQFTYVFPVTPGPKFVRLYFHSAAYSGFKDFFTVKAGSYTLLRNFSASIYTDSSDEKSFVKEFCINVEKNKKLNLTFIPFTSDSIRYYAFINGIEVVSMPMDLYYTSSSSIIEGKVPVYVGQAPQFYINDSMALEMVYRLNIGGSSIPPMEDTGMFRQWSEGIKDNLLSHGTIPRDPSLELKYSKIPKYIAPEAVYLSAATMGPNRTRNSMSNLTWGFPVETGFNYLVRLHFCEIESRINVSGTRVFTIYVDYQLAEETADVISWADNSYTPYYKDYVVMIQNKGEDSHTLAIDLHPRTDATFRDAILNGVEVFKLSDPSGNLARLNMVPPQQPALAANKSKTKKTMFIAIGSGVGFLVVATLVCFLVLCKLKRTERYGSYHPRAKWWCWFWPDPYKREFSRRTASSLPGELCRYFRLDEIKTATNNFNEDLIVGAGGFGNVYKGLIEQGNIVVAIKRMKQESQQGAHEFMTEIEMLSKLRHVHLVSLIGYCNDEGEMILVYDYMTNGTLRHHLYDTPNDPLTWKQRLQICIGAARGLHYLHTCTKHPIIHRDVKTTNILLDEKWVSKVSDFGLSKMGLDNTAVSTLVKGTWGYLDPDYARRQQLTEKSDVYSFGVVMFEVLCARKALNQRLQQEERNLASWARKCIERGTISEIIDPYLMNKIAPECFKVYVELAESCVGDHGIERPTMNDVMEKLEFALELQEYAEATKDTDSKVVSFHVATANGAPWYNSVYHGQVLESSSGTELSTVNTGLSYPGLDSITTSITSQDDSSAYA</sequence>
<dbReference type="FunFam" id="2.60.120.430:FF:000003">
    <property type="entry name" value="FERONIA receptor-like kinase"/>
    <property type="match status" value="1"/>
</dbReference>
<keyword evidence="9 13" id="KW-1133">Transmembrane helix</keyword>
<dbReference type="GO" id="GO:0005524">
    <property type="term" value="F:ATP binding"/>
    <property type="evidence" value="ECO:0007669"/>
    <property type="project" value="UniProtKB-UniRule"/>
</dbReference>
<keyword evidence="2" id="KW-0723">Serine/threonine-protein kinase</keyword>
<evidence type="ECO:0000256" key="12">
    <source>
        <dbReference type="PROSITE-ProRule" id="PRU10141"/>
    </source>
</evidence>
<dbReference type="Pfam" id="PF07714">
    <property type="entry name" value="PK_Tyr_Ser-Thr"/>
    <property type="match status" value="1"/>
</dbReference>
<dbReference type="EMBL" id="LRBV02000004">
    <property type="status" value="NOT_ANNOTATED_CDS"/>
    <property type="molecule type" value="Genomic_DNA"/>
</dbReference>
<dbReference type="PROSITE" id="PS00108">
    <property type="entry name" value="PROTEIN_KINASE_ST"/>
    <property type="match status" value="1"/>
</dbReference>
<feature type="chain" id="PRO_5029916043" description="Protein kinase domain-containing protein" evidence="14">
    <location>
        <begin position="30"/>
        <end position="875"/>
    </location>
</feature>
<dbReference type="SUPFAM" id="SSF56112">
    <property type="entry name" value="Protein kinase-like (PK-like)"/>
    <property type="match status" value="1"/>
</dbReference>
<keyword evidence="8 12" id="KW-0067">ATP-binding</keyword>
<feature type="signal peptide" evidence="14">
    <location>
        <begin position="1"/>
        <end position="29"/>
    </location>
</feature>
<evidence type="ECO:0000256" key="3">
    <source>
        <dbReference type="ARBA" id="ARBA00022679"/>
    </source>
</evidence>
<reference evidence="16" key="2">
    <citation type="submission" date="2021-01" db="UniProtKB">
        <authorList>
            <consortium name="EnsemblPlants"/>
        </authorList>
    </citation>
    <scope>IDENTIFICATION</scope>
</reference>
<dbReference type="InterPro" id="IPR001245">
    <property type="entry name" value="Ser-Thr/Tyr_kinase_cat_dom"/>
</dbReference>
<evidence type="ECO:0000259" key="15">
    <source>
        <dbReference type="PROSITE" id="PS50011"/>
    </source>
</evidence>
<dbReference type="RefSeq" id="XP_030965746.1">
    <property type="nucleotide sequence ID" value="XM_031109886.1"/>
</dbReference>
<comment type="subcellular location">
    <subcellularLocation>
        <location evidence="1">Membrane</location>
        <topology evidence="1">Single-pass type I membrane protein</topology>
    </subcellularLocation>
</comment>
<dbReference type="Gene3D" id="1.10.510.10">
    <property type="entry name" value="Transferase(Phosphotransferase) domain 1"/>
    <property type="match status" value="1"/>
</dbReference>
<dbReference type="InterPro" id="IPR024788">
    <property type="entry name" value="Malectin-like_Carb-bd_dom"/>
</dbReference>
<reference evidence="16 17" key="1">
    <citation type="journal article" date="2016" name="G3 (Bethesda)">
        <title>First Draft Assembly and Annotation of the Genome of a California Endemic Oak Quercus lobata Nee (Fagaceae).</title>
        <authorList>
            <person name="Sork V.L."/>
            <person name="Fitz-Gibbon S.T."/>
            <person name="Puiu D."/>
            <person name="Crepeau M."/>
            <person name="Gugger P.F."/>
            <person name="Sherman R."/>
            <person name="Stevens K."/>
            <person name="Langley C.H."/>
            <person name="Pellegrini M."/>
            <person name="Salzberg S.L."/>
        </authorList>
    </citation>
    <scope>NUCLEOTIDE SEQUENCE [LARGE SCALE GENOMIC DNA]</scope>
    <source>
        <strain evidence="16 17">cv. SW786</strain>
    </source>
</reference>